<accession>A0A437UQL0</accession>
<keyword evidence="8 15" id="KW-0067">ATP-binding</keyword>
<dbReference type="CDD" id="cd01392">
    <property type="entry name" value="HTH_LacI"/>
    <property type="match status" value="1"/>
</dbReference>
<feature type="binding site" evidence="15">
    <location>
        <position position="606"/>
    </location>
    <ligand>
        <name>K(+)</name>
        <dbReference type="ChEBI" id="CHEBI:29103"/>
    </ligand>
</feature>
<dbReference type="GO" id="GO:0003677">
    <property type="term" value="F:DNA binding"/>
    <property type="evidence" value="ECO:0007669"/>
    <property type="project" value="UniProtKB-KW"/>
</dbReference>
<dbReference type="GO" id="GO:0005829">
    <property type="term" value="C:cytosol"/>
    <property type="evidence" value="ECO:0007669"/>
    <property type="project" value="TreeGrafter"/>
</dbReference>
<comment type="catalytic activity">
    <reaction evidence="15">
        <text>D-ribose + ATP = D-ribose 5-phosphate + ADP + H(+)</text>
        <dbReference type="Rhea" id="RHEA:13697"/>
        <dbReference type="ChEBI" id="CHEBI:15378"/>
        <dbReference type="ChEBI" id="CHEBI:30616"/>
        <dbReference type="ChEBI" id="CHEBI:47013"/>
        <dbReference type="ChEBI" id="CHEBI:78346"/>
        <dbReference type="ChEBI" id="CHEBI:456216"/>
        <dbReference type="EC" id="2.7.1.15"/>
    </reaction>
</comment>
<keyword evidence="4 15" id="KW-0808">Transferase</keyword>
<dbReference type="Pfam" id="PF00294">
    <property type="entry name" value="PfkB"/>
    <property type="match status" value="1"/>
</dbReference>
<dbReference type="GO" id="GO:0004747">
    <property type="term" value="F:ribokinase activity"/>
    <property type="evidence" value="ECO:0007669"/>
    <property type="project" value="UniProtKB-UniRule"/>
</dbReference>
<evidence type="ECO:0000256" key="2">
    <source>
        <dbReference type="ARBA" id="ARBA00012035"/>
    </source>
</evidence>
<feature type="binding site" evidence="15">
    <location>
        <position position="604"/>
    </location>
    <ligand>
        <name>K(+)</name>
        <dbReference type="ChEBI" id="CHEBI:29103"/>
    </ligand>
</feature>
<dbReference type="Gene3D" id="3.40.1190.20">
    <property type="match status" value="1"/>
</dbReference>
<proteinExistence type="inferred from homology"/>
<dbReference type="GO" id="GO:0005524">
    <property type="term" value="F:ATP binding"/>
    <property type="evidence" value="ECO:0007669"/>
    <property type="project" value="UniProtKB-UniRule"/>
</dbReference>
<dbReference type="Proteomes" id="UP000288388">
    <property type="component" value="Unassembled WGS sequence"/>
</dbReference>
<dbReference type="SUPFAM" id="SSF53822">
    <property type="entry name" value="Periplasmic binding protein-like I"/>
    <property type="match status" value="1"/>
</dbReference>
<dbReference type="AlphaFoldDB" id="A0A437UQL0"/>
<keyword evidence="5 15" id="KW-0479">Metal-binding</keyword>
<dbReference type="SMART" id="SM00354">
    <property type="entry name" value="HTH_LACI"/>
    <property type="match status" value="1"/>
</dbReference>
<dbReference type="InterPro" id="IPR010982">
    <property type="entry name" value="Lambda_DNA-bd_dom_sf"/>
</dbReference>
<evidence type="ECO:0000256" key="5">
    <source>
        <dbReference type="ARBA" id="ARBA00022723"/>
    </source>
</evidence>
<dbReference type="PANTHER" id="PTHR10584">
    <property type="entry name" value="SUGAR KINASE"/>
    <property type="match status" value="1"/>
</dbReference>
<name>A0A437UQL0_ENTAV</name>
<dbReference type="CDD" id="cd01174">
    <property type="entry name" value="ribokinase"/>
    <property type="match status" value="1"/>
</dbReference>
<evidence type="ECO:0000256" key="9">
    <source>
        <dbReference type="ARBA" id="ARBA00022842"/>
    </source>
</evidence>
<comment type="similarity">
    <text evidence="1">Belongs to the carbohydrate kinase pfkB family.</text>
</comment>
<feature type="binding site" evidence="15">
    <location>
        <begin position="362"/>
        <end position="366"/>
    </location>
    <ligand>
        <name>substrate</name>
    </ligand>
</feature>
<keyword evidence="6 15" id="KW-0547">Nucleotide-binding</keyword>
<comment type="caution">
    <text evidence="15">Lacks conserved residue(s) required for the propagation of feature annotation.</text>
</comment>
<feature type="active site" description="Proton acceptor" evidence="15">
    <location>
        <position position="571"/>
    </location>
</feature>
<comment type="subunit">
    <text evidence="15">Homodimer.</text>
</comment>
<dbReference type="SUPFAM" id="SSF53613">
    <property type="entry name" value="Ribokinase-like"/>
    <property type="match status" value="1"/>
</dbReference>
<evidence type="ECO:0000256" key="15">
    <source>
        <dbReference type="HAMAP-Rule" id="MF_01987"/>
    </source>
</evidence>
<dbReference type="Gene3D" id="1.10.260.40">
    <property type="entry name" value="lambda repressor-like DNA-binding domains"/>
    <property type="match status" value="1"/>
</dbReference>
<keyword evidence="13" id="KW-0804">Transcription</keyword>
<dbReference type="InterPro" id="IPR028082">
    <property type="entry name" value="Peripla_BP_I"/>
</dbReference>
<dbReference type="Gene3D" id="3.40.50.2300">
    <property type="match status" value="2"/>
</dbReference>
<keyword evidence="15" id="KW-0963">Cytoplasm</keyword>
<feature type="binding site" evidence="15">
    <location>
        <position position="565"/>
    </location>
    <ligand>
        <name>K(+)</name>
        <dbReference type="ChEBI" id="CHEBI:29103"/>
    </ligand>
</feature>
<comment type="function">
    <text evidence="15">Catalyzes the phosphorylation of ribose at O-5 in a reaction requiring ATP and magnesium. The resulting D-ribose-5-phosphate can then be used either for sythesis of nucleotides, histidine, and tryptophan, or as a component of the pentose phosphate pathway.</text>
</comment>
<keyword evidence="7 15" id="KW-0418">Kinase</keyword>
<gene>
    <name evidence="15" type="primary">rbsK</name>
    <name evidence="17" type="ORF">EK398_14335</name>
</gene>
<dbReference type="SUPFAM" id="SSF47413">
    <property type="entry name" value="lambda repressor-like DNA-binding domains"/>
    <property type="match status" value="1"/>
</dbReference>
<evidence type="ECO:0000313" key="17">
    <source>
        <dbReference type="EMBL" id="RVU95923.1"/>
    </source>
</evidence>
<comment type="activity regulation">
    <text evidence="15">Activated by a monovalent cation that binds near, but not in, the active site. The most likely occupant of the site in vivo is potassium. Ion binding induces a conformational change that may alter substrate affinity.</text>
</comment>
<feature type="binding site" evidence="15">
    <location>
        <position position="567"/>
    </location>
    <ligand>
        <name>K(+)</name>
        <dbReference type="ChEBI" id="CHEBI:29103"/>
    </ligand>
</feature>
<comment type="similarity">
    <text evidence="15">Belongs to the carbohydrate kinase PfkB family. Ribokinase subfamily.</text>
</comment>
<dbReference type="Pfam" id="PF00356">
    <property type="entry name" value="LacI"/>
    <property type="match status" value="1"/>
</dbReference>
<keyword evidence="10 15" id="KW-0630">Potassium</keyword>
<organism evidence="17 18">
    <name type="scientific">Enterococcus avium</name>
    <name type="common">Streptococcus avium</name>
    <dbReference type="NCBI Taxonomy" id="33945"/>
    <lineage>
        <taxon>Bacteria</taxon>
        <taxon>Bacillati</taxon>
        <taxon>Bacillota</taxon>
        <taxon>Bacilli</taxon>
        <taxon>Lactobacillales</taxon>
        <taxon>Enterococcaceae</taxon>
        <taxon>Enterococcus</taxon>
    </lineage>
</organism>
<keyword evidence="11" id="KW-0805">Transcription regulation</keyword>
<evidence type="ECO:0000256" key="10">
    <source>
        <dbReference type="ARBA" id="ARBA00022958"/>
    </source>
</evidence>
<dbReference type="EC" id="2.7.1.15" evidence="2 15"/>
<dbReference type="PROSITE" id="PS00356">
    <property type="entry name" value="HTH_LACI_1"/>
    <property type="match status" value="1"/>
</dbReference>
<dbReference type="InterPro" id="IPR000843">
    <property type="entry name" value="HTH_LacI"/>
</dbReference>
<dbReference type="PANTHER" id="PTHR10584:SF166">
    <property type="entry name" value="RIBOKINASE"/>
    <property type="match status" value="1"/>
</dbReference>
<evidence type="ECO:0000256" key="1">
    <source>
        <dbReference type="ARBA" id="ARBA00005380"/>
    </source>
</evidence>
<feature type="binding site" evidence="15">
    <location>
        <position position="507"/>
    </location>
    <ligand>
        <name>ATP</name>
        <dbReference type="ChEBI" id="CHEBI:30616"/>
    </ligand>
</feature>
<evidence type="ECO:0000259" key="16">
    <source>
        <dbReference type="PROSITE" id="PS50932"/>
    </source>
</evidence>
<evidence type="ECO:0000256" key="12">
    <source>
        <dbReference type="ARBA" id="ARBA00023125"/>
    </source>
</evidence>
<evidence type="ECO:0000256" key="7">
    <source>
        <dbReference type="ARBA" id="ARBA00022777"/>
    </source>
</evidence>
<keyword evidence="9 15" id="KW-0460">Magnesium</keyword>
<dbReference type="CDD" id="cd06267">
    <property type="entry name" value="PBP1_LacI_sugar_binding-like"/>
    <property type="match status" value="1"/>
</dbReference>
<dbReference type="InterPro" id="IPR029056">
    <property type="entry name" value="Ribokinase-like"/>
</dbReference>
<dbReference type="PROSITE" id="PS00583">
    <property type="entry name" value="PFKB_KINASES_1"/>
    <property type="match status" value="1"/>
</dbReference>
<dbReference type="RefSeq" id="WP_127979397.1">
    <property type="nucleotide sequence ID" value="NZ_JBPFKW010000102.1"/>
</dbReference>
<evidence type="ECO:0000256" key="14">
    <source>
        <dbReference type="ARBA" id="ARBA00023277"/>
    </source>
</evidence>
<dbReference type="GO" id="GO:0006355">
    <property type="term" value="P:regulation of DNA-templated transcription"/>
    <property type="evidence" value="ECO:0007669"/>
    <property type="project" value="InterPro"/>
</dbReference>
<dbReference type="InterPro" id="IPR011611">
    <property type="entry name" value="PfkB_dom"/>
</dbReference>
<comment type="caution">
    <text evidence="17">The sequence shown here is derived from an EMBL/GenBank/DDBJ whole genome shotgun (WGS) entry which is preliminary data.</text>
</comment>
<evidence type="ECO:0000256" key="8">
    <source>
        <dbReference type="ARBA" id="ARBA00022840"/>
    </source>
</evidence>
<dbReference type="InterPro" id="IPR046335">
    <property type="entry name" value="LacI/GalR-like_sensor"/>
</dbReference>
<dbReference type="GO" id="GO:0019303">
    <property type="term" value="P:D-ribose catabolic process"/>
    <property type="evidence" value="ECO:0007669"/>
    <property type="project" value="UniProtKB-UniRule"/>
</dbReference>
<dbReference type="InterPro" id="IPR002173">
    <property type="entry name" value="Carboh/pur_kinase_PfkB_CS"/>
</dbReference>
<evidence type="ECO:0000256" key="6">
    <source>
        <dbReference type="ARBA" id="ARBA00022741"/>
    </source>
</evidence>
<dbReference type="InterPro" id="IPR002139">
    <property type="entry name" value="Ribo/fructo_kinase"/>
</dbReference>
<dbReference type="PROSITE" id="PS50932">
    <property type="entry name" value="HTH_LACI_2"/>
    <property type="match status" value="1"/>
</dbReference>
<sequence>MNIRDIAKLAGVSVSTVSKIVNKKDASISKETRERVLKIVHEYNYTPYSSTINSTTTTGSIGILINSDKYTDNALNGMIEYAQQTGYSPIILNSLGDHKQELRNITSLCTKQVDGIIWDPINESSLKNLKHIETLNIPHVLLGKWKDEASYWVPYEEISYFLTEQLIEKKHKRIACIVREDKSKEHFINGYKKALFKYNLKFNDSMIINTLDFSINDFIIEKQISGFVSADFYKSIELYNLTMQSGLKAPNDYSLLSIRNDTDIEFTNYQNSLSTVTINKTDFGAHICQALINLITKAEEPKPFNEKMVLANTKSIGIPAENERSKVLVVGSINMDTYLYSSKLPHNGATNFLSNLSKRPGGKGLNQAIGTAKLGHQVRLIGCIGTDSDSNTMFQELKKNSVDTEGITRSNETETGQAYISVESSGDSMISILPGANAELSPTFIKNKHELFSNVKYCLVQTEIPIDAVEMTCTLATENAVKTILKPSASKKIPDSLLAKVDYLIPNEEELTSLCPDYKTIEEKADFLISKGVGNVIVTLGKNGCFLKNSKQGKYFPAANFSAVDSTGASDAFISALSVYLLRDYCLEKAIQIAIYAAGFLVSRDGITTALVDRTTLESYIAKKEPQLLLKD</sequence>
<dbReference type="GO" id="GO:0046872">
    <property type="term" value="F:metal ion binding"/>
    <property type="evidence" value="ECO:0007669"/>
    <property type="project" value="UniProtKB-KW"/>
</dbReference>
<comment type="pathway">
    <text evidence="15">Carbohydrate metabolism; D-ribose degradation; D-ribose 5-phosphate from beta-D-ribopyranose: step 2/2.</text>
</comment>
<dbReference type="UniPathway" id="UPA00916">
    <property type="reaction ID" value="UER00889"/>
</dbReference>
<evidence type="ECO:0000256" key="11">
    <source>
        <dbReference type="ARBA" id="ARBA00023015"/>
    </source>
</evidence>
<comment type="subcellular location">
    <subcellularLocation>
        <location evidence="15">Cytoplasm</location>
    </subcellularLocation>
</comment>
<dbReference type="PRINTS" id="PR00036">
    <property type="entry name" value="HTHLACI"/>
</dbReference>
<feature type="binding site" evidence="15">
    <location>
        <position position="571"/>
    </location>
    <ligand>
        <name>substrate</name>
    </ligand>
</feature>
<reference evidence="17 18" key="1">
    <citation type="submission" date="2018-12" db="EMBL/GenBank/DDBJ databases">
        <title>A novel vanA-carrying plasmid in a clinical isolate of Enterococcus avium.</title>
        <authorList>
            <person name="Bernasconi O.J."/>
            <person name="Luzzaro F."/>
            <person name="Endimiani A."/>
        </authorList>
    </citation>
    <scope>NUCLEOTIDE SEQUENCE [LARGE SCALE GENOMIC DNA]</scope>
    <source>
        <strain evidence="17 18">LC0559/18</strain>
    </source>
</reference>
<feature type="domain" description="HTH lacI-type" evidence="16">
    <location>
        <begin position="1"/>
        <end position="56"/>
    </location>
</feature>
<feature type="binding site" evidence="15">
    <location>
        <begin position="334"/>
        <end position="336"/>
    </location>
    <ligand>
        <name>substrate</name>
    </ligand>
</feature>
<keyword evidence="14 15" id="KW-0119">Carbohydrate metabolism</keyword>
<dbReference type="EMBL" id="RYZS01000001">
    <property type="protein sequence ID" value="RVU95923.1"/>
    <property type="molecule type" value="Genomic_DNA"/>
</dbReference>
<evidence type="ECO:0000313" key="18">
    <source>
        <dbReference type="Proteomes" id="UP000288388"/>
    </source>
</evidence>
<keyword evidence="12 17" id="KW-0238">DNA-binding</keyword>
<feature type="binding site" evidence="15">
    <location>
        <begin position="539"/>
        <end position="544"/>
    </location>
    <ligand>
        <name>ATP</name>
        <dbReference type="ChEBI" id="CHEBI:30616"/>
    </ligand>
</feature>
<protein>
    <recommendedName>
        <fullName evidence="3 15">Ribokinase</fullName>
        <shortName evidence="15">RK</shortName>
        <ecNumber evidence="2 15">2.7.1.15</ecNumber>
    </recommendedName>
</protein>
<dbReference type="HAMAP" id="MF_01987">
    <property type="entry name" value="Ribokinase"/>
    <property type="match status" value="1"/>
</dbReference>
<evidence type="ECO:0000256" key="13">
    <source>
        <dbReference type="ARBA" id="ARBA00023163"/>
    </source>
</evidence>
<dbReference type="PRINTS" id="PR00990">
    <property type="entry name" value="RIBOKINASE"/>
</dbReference>
<comment type="cofactor">
    <cofactor evidence="15">
        <name>Mg(2+)</name>
        <dbReference type="ChEBI" id="CHEBI:18420"/>
    </cofactor>
    <text evidence="15">Requires a divalent cation, most likely magnesium in vivo, as an electrophilic catalyst to aid phosphoryl group transfer. It is the chelate of the metal and the nucleotide that is the actual substrate.</text>
</comment>
<feature type="binding site" evidence="15">
    <location>
        <position position="601"/>
    </location>
    <ligand>
        <name>K(+)</name>
        <dbReference type="ChEBI" id="CHEBI:29103"/>
    </ligand>
</feature>
<evidence type="ECO:0000256" key="3">
    <source>
        <dbReference type="ARBA" id="ARBA00016943"/>
    </source>
</evidence>
<evidence type="ECO:0000256" key="4">
    <source>
        <dbReference type="ARBA" id="ARBA00022679"/>
    </source>
</evidence>
<dbReference type="Pfam" id="PF13377">
    <property type="entry name" value="Peripla_BP_3"/>
    <property type="match status" value="1"/>
</dbReference>
<dbReference type="InterPro" id="IPR011877">
    <property type="entry name" value="Ribokinase"/>
</dbReference>
<feature type="binding site" evidence="15">
    <location>
        <position position="463"/>
    </location>
    <ligand>
        <name>substrate</name>
    </ligand>
</feature>